<reference evidence="1" key="1">
    <citation type="submission" date="2014-11" db="EMBL/GenBank/DDBJ databases">
        <authorList>
            <person name="Amaro Gonzalez C."/>
        </authorList>
    </citation>
    <scope>NUCLEOTIDE SEQUENCE</scope>
</reference>
<proteinExistence type="predicted"/>
<name>A0A0E9XUB3_ANGAN</name>
<dbReference type="AlphaFoldDB" id="A0A0E9XUB3"/>
<organism evidence="1">
    <name type="scientific">Anguilla anguilla</name>
    <name type="common">European freshwater eel</name>
    <name type="synonym">Muraena anguilla</name>
    <dbReference type="NCBI Taxonomy" id="7936"/>
    <lineage>
        <taxon>Eukaryota</taxon>
        <taxon>Metazoa</taxon>
        <taxon>Chordata</taxon>
        <taxon>Craniata</taxon>
        <taxon>Vertebrata</taxon>
        <taxon>Euteleostomi</taxon>
        <taxon>Actinopterygii</taxon>
        <taxon>Neopterygii</taxon>
        <taxon>Teleostei</taxon>
        <taxon>Anguilliformes</taxon>
        <taxon>Anguillidae</taxon>
        <taxon>Anguilla</taxon>
    </lineage>
</organism>
<reference evidence="1" key="2">
    <citation type="journal article" date="2015" name="Fish Shellfish Immunol.">
        <title>Early steps in the European eel (Anguilla anguilla)-Vibrio vulnificus interaction in the gills: Role of the RtxA13 toxin.</title>
        <authorList>
            <person name="Callol A."/>
            <person name="Pajuelo D."/>
            <person name="Ebbesson L."/>
            <person name="Teles M."/>
            <person name="MacKenzie S."/>
            <person name="Amaro C."/>
        </authorList>
    </citation>
    <scope>NUCLEOTIDE SEQUENCE</scope>
</reference>
<dbReference type="EMBL" id="GBXM01003309">
    <property type="protein sequence ID" value="JAI05269.1"/>
    <property type="molecule type" value="Transcribed_RNA"/>
</dbReference>
<evidence type="ECO:0000313" key="1">
    <source>
        <dbReference type="EMBL" id="JAI05269.1"/>
    </source>
</evidence>
<accession>A0A0E9XUB3</accession>
<sequence>MEAPFHINGSDRSRILKGTCLT</sequence>
<protein>
    <submittedName>
        <fullName evidence="1">Uncharacterized protein</fullName>
    </submittedName>
</protein>
<dbReference type="EMBL" id="GBXM01003308">
    <property type="protein sequence ID" value="JAI05270.1"/>
    <property type="molecule type" value="Transcribed_RNA"/>
</dbReference>